<proteinExistence type="inferred from homology"/>
<accession>A0A0N4W4H4</accession>
<dbReference type="OMA" id="YIFENEM"/>
<dbReference type="SUPFAM" id="SSF103473">
    <property type="entry name" value="MFS general substrate transporter"/>
    <property type="match status" value="1"/>
</dbReference>
<gene>
    <name evidence="7" type="ORF">HPLM_LOCUS4782</name>
</gene>
<reference evidence="9" key="1">
    <citation type="submission" date="2017-02" db="UniProtKB">
        <authorList>
            <consortium name="WormBaseParasite"/>
        </authorList>
    </citation>
    <scope>IDENTIFICATION</scope>
</reference>
<evidence type="ECO:0000256" key="5">
    <source>
        <dbReference type="ARBA" id="ARBA00023136"/>
    </source>
</evidence>
<feature type="transmembrane region" description="Helical" evidence="6">
    <location>
        <begin position="35"/>
        <end position="56"/>
    </location>
</feature>
<dbReference type="PANTHER" id="PTHR23294">
    <property type="entry name" value="ET TRANSLATION PRODUCT-RELATED"/>
    <property type="match status" value="1"/>
</dbReference>
<name>A0A0N4W4H4_HAEPC</name>
<keyword evidence="3 6" id="KW-0812">Transmembrane</keyword>
<feature type="transmembrane region" description="Helical" evidence="6">
    <location>
        <begin position="63"/>
        <end position="87"/>
    </location>
</feature>
<evidence type="ECO:0000313" key="9">
    <source>
        <dbReference type="WBParaSite" id="HPLM_0000479001-mRNA-1"/>
    </source>
</evidence>
<keyword evidence="8" id="KW-1185">Reference proteome</keyword>
<dbReference type="InterPro" id="IPR051617">
    <property type="entry name" value="UNC-93-like_regulator"/>
</dbReference>
<evidence type="ECO:0000313" key="8">
    <source>
        <dbReference type="Proteomes" id="UP000268014"/>
    </source>
</evidence>
<reference evidence="7 8" key="2">
    <citation type="submission" date="2018-11" db="EMBL/GenBank/DDBJ databases">
        <authorList>
            <consortium name="Pathogen Informatics"/>
        </authorList>
    </citation>
    <scope>NUCLEOTIDE SEQUENCE [LARGE SCALE GENOMIC DNA]</scope>
    <source>
        <strain evidence="7 8">MHpl1</strain>
    </source>
</reference>
<dbReference type="InterPro" id="IPR036259">
    <property type="entry name" value="MFS_trans_sf"/>
</dbReference>
<sequence length="223" mass="24674">MLMFAGYLCTSFISESILNSIYQDNPDTISQFAGYYGGAIQFGALAVSSIVTPSVVHFLTSKWSLVLSSFLFALYYVGFAKVTWWYFYLSQTFVGFGYALYNNCEGAYLSEHSTWATIEPNTAIEIAIGHQCMLVGGLVLLVVFLIAGGGIPQSFGDISYLHFSENKIRLLYGSYLGVSLLSILIFTFLPTKQYNSIASTAQRKAWSFVGQLSESSHRFMADS</sequence>
<feature type="transmembrane region" description="Helical" evidence="6">
    <location>
        <begin position="170"/>
        <end position="189"/>
    </location>
</feature>
<organism evidence="9">
    <name type="scientific">Haemonchus placei</name>
    <name type="common">Barber's pole worm</name>
    <dbReference type="NCBI Taxonomy" id="6290"/>
    <lineage>
        <taxon>Eukaryota</taxon>
        <taxon>Metazoa</taxon>
        <taxon>Ecdysozoa</taxon>
        <taxon>Nematoda</taxon>
        <taxon>Chromadorea</taxon>
        <taxon>Rhabditida</taxon>
        <taxon>Rhabditina</taxon>
        <taxon>Rhabditomorpha</taxon>
        <taxon>Strongyloidea</taxon>
        <taxon>Trichostrongylidae</taxon>
        <taxon>Haemonchus</taxon>
    </lineage>
</organism>
<dbReference type="WBParaSite" id="HPLM_0000479001-mRNA-1">
    <property type="protein sequence ID" value="HPLM_0000479001-mRNA-1"/>
    <property type="gene ID" value="HPLM_0000479001"/>
</dbReference>
<evidence type="ECO:0000313" key="7">
    <source>
        <dbReference type="EMBL" id="VDO24008.1"/>
    </source>
</evidence>
<protein>
    <submittedName>
        <fullName evidence="9">MFS domain-containing protein</fullName>
    </submittedName>
</protein>
<evidence type="ECO:0000256" key="4">
    <source>
        <dbReference type="ARBA" id="ARBA00022989"/>
    </source>
</evidence>
<dbReference type="OrthoDB" id="196103at2759"/>
<dbReference type="InterPro" id="IPR010291">
    <property type="entry name" value="Ion_channel_UNC-93"/>
</dbReference>
<dbReference type="EMBL" id="UZAF01016251">
    <property type="protein sequence ID" value="VDO24008.1"/>
    <property type="molecule type" value="Genomic_DNA"/>
</dbReference>
<feature type="transmembrane region" description="Helical" evidence="6">
    <location>
        <begin position="128"/>
        <end position="149"/>
    </location>
</feature>
<evidence type="ECO:0000256" key="3">
    <source>
        <dbReference type="ARBA" id="ARBA00022692"/>
    </source>
</evidence>
<comment type="similarity">
    <text evidence="2">Belongs to the unc-93 family.</text>
</comment>
<keyword evidence="5 6" id="KW-0472">Membrane</keyword>
<keyword evidence="4 6" id="KW-1133">Transmembrane helix</keyword>
<evidence type="ECO:0000256" key="1">
    <source>
        <dbReference type="ARBA" id="ARBA00004141"/>
    </source>
</evidence>
<dbReference type="Proteomes" id="UP000268014">
    <property type="component" value="Unassembled WGS sequence"/>
</dbReference>
<evidence type="ECO:0000256" key="6">
    <source>
        <dbReference type="SAM" id="Phobius"/>
    </source>
</evidence>
<evidence type="ECO:0000256" key="2">
    <source>
        <dbReference type="ARBA" id="ARBA00009172"/>
    </source>
</evidence>
<dbReference type="Pfam" id="PF05978">
    <property type="entry name" value="UNC-93"/>
    <property type="match status" value="1"/>
</dbReference>
<dbReference type="STRING" id="6290.A0A0N4W4H4"/>
<dbReference type="AlphaFoldDB" id="A0A0N4W4H4"/>
<dbReference type="GO" id="GO:0016020">
    <property type="term" value="C:membrane"/>
    <property type="evidence" value="ECO:0007669"/>
    <property type="project" value="UniProtKB-SubCell"/>
</dbReference>
<comment type="subcellular location">
    <subcellularLocation>
        <location evidence="1">Membrane</location>
        <topology evidence="1">Multi-pass membrane protein</topology>
    </subcellularLocation>
</comment>
<dbReference type="PANTHER" id="PTHR23294:SF18">
    <property type="entry name" value="UNC93-LIKE PROTEIN MFSD11"/>
    <property type="match status" value="1"/>
</dbReference>